<dbReference type="Proteomes" id="UP000233837">
    <property type="component" value="Unassembled WGS sequence"/>
</dbReference>
<keyword evidence="1" id="KW-0812">Transmembrane</keyword>
<sequence length="131" mass="14495">MSVTVSLLAETGCTLRVFGDTPSSLPADPHKFVCHIDRLSSAEDPILSLASSLASPPTSKALKTSASSNTFAAQVYILPNLWVSLFFLFFVLFFFNSFAYRVLIPVSHDRGSSRGESHGCFYWRLRSSHRC</sequence>
<gene>
    <name evidence="2" type="ORF">MA16_Dca008834</name>
</gene>
<accession>A0A2I0VUG2</accession>
<evidence type="ECO:0000313" key="3">
    <source>
        <dbReference type="Proteomes" id="UP000233837"/>
    </source>
</evidence>
<reference evidence="2 3" key="2">
    <citation type="journal article" date="2017" name="Nature">
        <title>The Apostasia genome and the evolution of orchids.</title>
        <authorList>
            <person name="Zhang G.Q."/>
            <person name="Liu K.W."/>
            <person name="Li Z."/>
            <person name="Lohaus R."/>
            <person name="Hsiao Y.Y."/>
            <person name="Niu S.C."/>
            <person name="Wang J.Y."/>
            <person name="Lin Y.C."/>
            <person name="Xu Q."/>
            <person name="Chen L.J."/>
            <person name="Yoshida K."/>
            <person name="Fujiwara S."/>
            <person name="Wang Z.W."/>
            <person name="Zhang Y.Q."/>
            <person name="Mitsuda N."/>
            <person name="Wang M."/>
            <person name="Liu G.H."/>
            <person name="Pecoraro L."/>
            <person name="Huang H.X."/>
            <person name="Xiao X.J."/>
            <person name="Lin M."/>
            <person name="Wu X.Y."/>
            <person name="Wu W.L."/>
            <person name="Chen Y.Y."/>
            <person name="Chang S.B."/>
            <person name="Sakamoto S."/>
            <person name="Ohme-Takagi M."/>
            <person name="Yagi M."/>
            <person name="Zeng S.J."/>
            <person name="Shen C.Y."/>
            <person name="Yeh C.M."/>
            <person name="Luo Y.B."/>
            <person name="Tsai W.C."/>
            <person name="Van de Peer Y."/>
            <person name="Liu Z.J."/>
        </authorList>
    </citation>
    <scope>NUCLEOTIDE SEQUENCE [LARGE SCALE GENOMIC DNA]</scope>
    <source>
        <tissue evidence="2">The whole plant</tissue>
    </source>
</reference>
<keyword evidence="1" id="KW-0472">Membrane</keyword>
<dbReference type="AlphaFoldDB" id="A0A2I0VUG2"/>
<evidence type="ECO:0000256" key="1">
    <source>
        <dbReference type="SAM" id="Phobius"/>
    </source>
</evidence>
<protein>
    <submittedName>
        <fullName evidence="2">Uncharacterized protein</fullName>
    </submittedName>
</protein>
<keyword evidence="3" id="KW-1185">Reference proteome</keyword>
<reference evidence="2 3" key="1">
    <citation type="journal article" date="2016" name="Sci. Rep.">
        <title>The Dendrobium catenatum Lindl. genome sequence provides insights into polysaccharide synthase, floral development and adaptive evolution.</title>
        <authorList>
            <person name="Zhang G.Q."/>
            <person name="Xu Q."/>
            <person name="Bian C."/>
            <person name="Tsai W.C."/>
            <person name="Yeh C.M."/>
            <person name="Liu K.W."/>
            <person name="Yoshida K."/>
            <person name="Zhang L.S."/>
            <person name="Chang S.B."/>
            <person name="Chen F."/>
            <person name="Shi Y."/>
            <person name="Su Y.Y."/>
            <person name="Zhang Y.Q."/>
            <person name="Chen L.J."/>
            <person name="Yin Y."/>
            <person name="Lin M."/>
            <person name="Huang H."/>
            <person name="Deng H."/>
            <person name="Wang Z.W."/>
            <person name="Zhu S.L."/>
            <person name="Zhao X."/>
            <person name="Deng C."/>
            <person name="Niu S.C."/>
            <person name="Huang J."/>
            <person name="Wang M."/>
            <person name="Liu G.H."/>
            <person name="Yang H.J."/>
            <person name="Xiao X.J."/>
            <person name="Hsiao Y.Y."/>
            <person name="Wu W.L."/>
            <person name="Chen Y.Y."/>
            <person name="Mitsuda N."/>
            <person name="Ohme-Takagi M."/>
            <person name="Luo Y.B."/>
            <person name="Van de Peer Y."/>
            <person name="Liu Z.J."/>
        </authorList>
    </citation>
    <scope>NUCLEOTIDE SEQUENCE [LARGE SCALE GENOMIC DNA]</scope>
    <source>
        <tissue evidence="2">The whole plant</tissue>
    </source>
</reference>
<name>A0A2I0VUG2_9ASPA</name>
<keyword evidence="1" id="KW-1133">Transmembrane helix</keyword>
<organism evidence="2 3">
    <name type="scientific">Dendrobium catenatum</name>
    <dbReference type="NCBI Taxonomy" id="906689"/>
    <lineage>
        <taxon>Eukaryota</taxon>
        <taxon>Viridiplantae</taxon>
        <taxon>Streptophyta</taxon>
        <taxon>Embryophyta</taxon>
        <taxon>Tracheophyta</taxon>
        <taxon>Spermatophyta</taxon>
        <taxon>Magnoliopsida</taxon>
        <taxon>Liliopsida</taxon>
        <taxon>Asparagales</taxon>
        <taxon>Orchidaceae</taxon>
        <taxon>Epidendroideae</taxon>
        <taxon>Malaxideae</taxon>
        <taxon>Dendrobiinae</taxon>
        <taxon>Dendrobium</taxon>
    </lineage>
</organism>
<dbReference type="EMBL" id="KZ503221">
    <property type="protein sequence ID" value="PKU67045.1"/>
    <property type="molecule type" value="Genomic_DNA"/>
</dbReference>
<proteinExistence type="predicted"/>
<feature type="transmembrane region" description="Helical" evidence="1">
    <location>
        <begin position="81"/>
        <end position="104"/>
    </location>
</feature>
<evidence type="ECO:0000313" key="2">
    <source>
        <dbReference type="EMBL" id="PKU67045.1"/>
    </source>
</evidence>